<feature type="chain" id="PRO_5040394523" evidence="1">
    <location>
        <begin position="20"/>
        <end position="136"/>
    </location>
</feature>
<proteinExistence type="predicted"/>
<dbReference type="RefSeq" id="WP_090298228.1">
    <property type="nucleotide sequence ID" value="NZ_CAXURO020000001.1"/>
</dbReference>
<dbReference type="Pfam" id="PF07007">
    <property type="entry name" value="LprI"/>
    <property type="match status" value="1"/>
</dbReference>
<protein>
    <submittedName>
        <fullName evidence="3">Lysozyme inhibitor LprI family protein</fullName>
    </submittedName>
</protein>
<evidence type="ECO:0000313" key="3">
    <source>
        <dbReference type="EMBL" id="USJ22317.1"/>
    </source>
</evidence>
<feature type="signal peptide" evidence="1">
    <location>
        <begin position="1"/>
        <end position="19"/>
    </location>
</feature>
<keyword evidence="1" id="KW-0732">Signal</keyword>
<reference evidence="3" key="1">
    <citation type="submission" date="2022-06" db="EMBL/GenBank/DDBJ databases">
        <title>Physiological and biochemical characterization and genomic elucidation of a strain of the genus Ensifer adhaerens M8 that combines arsenic oxidation and chromium reduction.</title>
        <authorList>
            <person name="Li X."/>
            <person name="Yu c."/>
        </authorList>
    </citation>
    <scope>NUCLEOTIDE SEQUENCE</scope>
    <source>
        <strain evidence="3">M8</strain>
    </source>
</reference>
<feature type="domain" description="Lysozyme inhibitor LprI-like N-terminal" evidence="2">
    <location>
        <begin position="27"/>
        <end position="127"/>
    </location>
</feature>
<accession>A0A9Q8Y6W9</accession>
<dbReference type="AlphaFoldDB" id="A0A9Q8Y6W9"/>
<dbReference type="Proteomes" id="UP001055460">
    <property type="component" value="Chromosome"/>
</dbReference>
<gene>
    <name evidence="3" type="ORF">NE863_13460</name>
</gene>
<dbReference type="InterPro" id="IPR009739">
    <property type="entry name" value="LprI-like_N"/>
</dbReference>
<sequence length="136" mass="14630">MRVLPVLGLLLVLATPALAEDEPDVDCANAMAQPDLNDCAYREYEAADAELNAVYRQAMTAAQKVDKELEGADIGAVEALKTAQRAWIGYRDGQCELAGFQARGGQAEPMLVSGCLAQLTQKRTAELNEFLEAQGN</sequence>
<name>A0A9Q8Y6W9_ENSAD</name>
<evidence type="ECO:0000313" key="4">
    <source>
        <dbReference type="Proteomes" id="UP001055460"/>
    </source>
</evidence>
<dbReference type="PANTHER" id="PTHR39176:SF1">
    <property type="entry name" value="PERIPLASMIC PROTEIN"/>
    <property type="match status" value="1"/>
</dbReference>
<dbReference type="EMBL" id="CP098807">
    <property type="protein sequence ID" value="USJ22317.1"/>
    <property type="molecule type" value="Genomic_DNA"/>
</dbReference>
<evidence type="ECO:0000259" key="2">
    <source>
        <dbReference type="Pfam" id="PF07007"/>
    </source>
</evidence>
<organism evidence="3 4">
    <name type="scientific">Ensifer adhaerens</name>
    <name type="common">Sinorhizobium morelense</name>
    <dbReference type="NCBI Taxonomy" id="106592"/>
    <lineage>
        <taxon>Bacteria</taxon>
        <taxon>Pseudomonadati</taxon>
        <taxon>Pseudomonadota</taxon>
        <taxon>Alphaproteobacteria</taxon>
        <taxon>Hyphomicrobiales</taxon>
        <taxon>Rhizobiaceae</taxon>
        <taxon>Sinorhizobium/Ensifer group</taxon>
        <taxon>Ensifer</taxon>
    </lineage>
</organism>
<dbReference type="PANTHER" id="PTHR39176">
    <property type="entry name" value="PERIPLASMIC PROTEIN-RELATED"/>
    <property type="match status" value="1"/>
</dbReference>
<dbReference type="OrthoDB" id="7340239at2"/>
<evidence type="ECO:0000256" key="1">
    <source>
        <dbReference type="SAM" id="SignalP"/>
    </source>
</evidence>
<dbReference type="Gene3D" id="1.20.1270.180">
    <property type="match status" value="1"/>
</dbReference>